<evidence type="ECO:0000259" key="10">
    <source>
        <dbReference type="Pfam" id="PF01529"/>
    </source>
</evidence>
<evidence type="ECO:0000256" key="8">
    <source>
        <dbReference type="RuleBase" id="RU079119"/>
    </source>
</evidence>
<feature type="compositionally biased region" description="Basic and acidic residues" evidence="9">
    <location>
        <begin position="306"/>
        <end position="339"/>
    </location>
</feature>
<sequence>MARDRPGGGSVVACARAGPHRALAVAVWSCEVAGFYFLFHPSVADATARAAAGWTYGALATIAAWSFVMSCALDPVARRMEDGTEETFAKTLYCRFCDGRVRRGAKHCRECDKCVDDFDHHCKWLNNCVGGRNYGWFFALVCATCAQIAGQVATGAGLLAWCATTPSEAKAYVRSNATYVGNGVGFVSLIVGVSVYVALGVALLWVVGELFAFHVTLCWKRMSTYEYIVAERAIAADAREQAIERGEDADAIMVRTSVCRLCRLPEAYAPERPEKSSEAAAPPKESKKSGVFSPRKLSLNTSKPTSTKDERHVEPDTPPPVRREEALNHFDAELQKLSDARGQSRRARKD</sequence>
<evidence type="ECO:0000256" key="7">
    <source>
        <dbReference type="ARBA" id="ARBA00023315"/>
    </source>
</evidence>
<evidence type="ECO:0000256" key="5">
    <source>
        <dbReference type="ARBA" id="ARBA00022989"/>
    </source>
</evidence>
<evidence type="ECO:0000313" key="11">
    <source>
        <dbReference type="EMBL" id="CEG00438.1"/>
    </source>
</evidence>
<dbReference type="GO" id="GO:0016020">
    <property type="term" value="C:membrane"/>
    <property type="evidence" value="ECO:0007669"/>
    <property type="project" value="UniProtKB-SubCell"/>
</dbReference>
<comment type="caution">
    <text evidence="11">The sequence shown here is derived from an EMBL/GenBank/DDBJ whole genome shotgun (WGS) entry which is preliminary data.</text>
</comment>
<organism evidence="11 12">
    <name type="scientific">Ostreococcus tauri</name>
    <name type="common">Marine green alga</name>
    <dbReference type="NCBI Taxonomy" id="70448"/>
    <lineage>
        <taxon>Eukaryota</taxon>
        <taxon>Viridiplantae</taxon>
        <taxon>Chlorophyta</taxon>
        <taxon>Mamiellophyceae</taxon>
        <taxon>Mamiellales</taxon>
        <taxon>Bathycoccaceae</taxon>
        <taxon>Ostreococcus</taxon>
    </lineage>
</organism>
<dbReference type="GO" id="GO:0006612">
    <property type="term" value="P:protein targeting to membrane"/>
    <property type="evidence" value="ECO:0007669"/>
    <property type="project" value="TreeGrafter"/>
</dbReference>
<reference evidence="12" key="1">
    <citation type="journal article" date="2006" name="Proc. Natl. Acad. Sci. U.S.A.">
        <title>Genome analysis of the smallest free-living eukaryote Ostreococcus tauri unveils many unique features.</title>
        <authorList>
            <person name="Derelle E."/>
            <person name="Ferraz C."/>
            <person name="Rombauts S."/>
            <person name="Rouze P."/>
            <person name="Worden A.Z."/>
            <person name="Robbens S."/>
            <person name="Partensky F."/>
            <person name="Degroeve S."/>
            <person name="Echeynie S."/>
            <person name="Cooke R."/>
            <person name="Saeys Y."/>
            <person name="Wuyts J."/>
            <person name="Jabbari K."/>
            <person name="Bowler C."/>
            <person name="Panaud O."/>
            <person name="Piegu B."/>
            <person name="Ball S.G."/>
            <person name="Ral J.-P."/>
            <person name="Bouget F.-Y."/>
            <person name="Piganeau G."/>
            <person name="De Baets B."/>
            <person name="Picard A."/>
            <person name="Delseny M."/>
            <person name="Demaille J."/>
            <person name="Van de Peer Y."/>
            <person name="Moreau H."/>
        </authorList>
    </citation>
    <scope>NUCLEOTIDE SEQUENCE [LARGE SCALE GENOMIC DNA]</scope>
    <source>
        <strain evidence="12">OTTH 0595 / CCAP 157/2 / RCC745</strain>
    </source>
</reference>
<dbReference type="Pfam" id="PF01529">
    <property type="entry name" value="DHHC"/>
    <property type="match status" value="1"/>
</dbReference>
<evidence type="ECO:0000256" key="1">
    <source>
        <dbReference type="ARBA" id="ARBA00004141"/>
    </source>
</evidence>
<feature type="domain" description="Palmitoyltransferase DHHC" evidence="10">
    <location>
        <begin position="90"/>
        <end position="228"/>
    </location>
</feature>
<keyword evidence="12" id="KW-1185">Reference proteome</keyword>
<feature type="transmembrane region" description="Helical" evidence="8">
    <location>
        <begin position="51"/>
        <end position="73"/>
    </location>
</feature>
<feature type="region of interest" description="Disordered" evidence="9">
    <location>
        <begin position="271"/>
        <end position="350"/>
    </location>
</feature>
<name>A0A096P921_OSTTA</name>
<keyword evidence="4 8" id="KW-0812">Transmembrane</keyword>
<dbReference type="PROSITE" id="PS50216">
    <property type="entry name" value="DHHC"/>
    <property type="match status" value="1"/>
</dbReference>
<keyword evidence="5 8" id="KW-1133">Transmembrane helix</keyword>
<dbReference type="Proteomes" id="UP000009170">
    <property type="component" value="Unassembled WGS sequence"/>
</dbReference>
<accession>A0A096P921</accession>
<dbReference type="PANTHER" id="PTHR22883:SF203">
    <property type="entry name" value="PALMITOYLTRANSFERASE"/>
    <property type="match status" value="1"/>
</dbReference>
<dbReference type="OrthoDB" id="9909019at2759"/>
<dbReference type="GeneID" id="9831138"/>
<comment type="catalytic activity">
    <reaction evidence="8">
        <text>L-cysteinyl-[protein] + hexadecanoyl-CoA = S-hexadecanoyl-L-cysteinyl-[protein] + CoA</text>
        <dbReference type="Rhea" id="RHEA:36683"/>
        <dbReference type="Rhea" id="RHEA-COMP:10131"/>
        <dbReference type="Rhea" id="RHEA-COMP:11032"/>
        <dbReference type="ChEBI" id="CHEBI:29950"/>
        <dbReference type="ChEBI" id="CHEBI:57287"/>
        <dbReference type="ChEBI" id="CHEBI:57379"/>
        <dbReference type="ChEBI" id="CHEBI:74151"/>
        <dbReference type="EC" id="2.3.1.225"/>
    </reaction>
</comment>
<keyword evidence="7 8" id="KW-0012">Acyltransferase</keyword>
<comment type="similarity">
    <text evidence="2 8">Belongs to the DHHC palmitoyltransferase family.</text>
</comment>
<dbReference type="AlphaFoldDB" id="A0A096P921"/>
<dbReference type="EC" id="2.3.1.225" evidence="8"/>
<comment type="subcellular location">
    <subcellularLocation>
        <location evidence="1">Membrane</location>
        <topology evidence="1">Multi-pass membrane protein</topology>
    </subcellularLocation>
</comment>
<reference evidence="11 12" key="2">
    <citation type="journal article" date="2014" name="BMC Genomics">
        <title>An improved genome of the model marine alga Ostreococcus tauri unfolds by assessing Illumina de novo assemblies.</title>
        <authorList>
            <person name="Blanc-Mathieu R."/>
            <person name="Verhelst B."/>
            <person name="Derelle E."/>
            <person name="Rombauts S."/>
            <person name="Bouget F.Y."/>
            <person name="Carre I."/>
            <person name="Chateau A."/>
            <person name="Eyre-Walker A."/>
            <person name="Grimsley N."/>
            <person name="Moreau H."/>
            <person name="Piegu B."/>
            <person name="Rivals E."/>
            <person name="Schackwitz W."/>
            <person name="Van de Peer Y."/>
            <person name="Piganeau G."/>
        </authorList>
    </citation>
    <scope>NUCLEOTIDE SEQUENCE [LARGE SCALE GENOMIC DNA]</scope>
    <source>
        <strain evidence="12">OTTH 0595 / CCAP 157/2 / RCC745</strain>
    </source>
</reference>
<dbReference type="RefSeq" id="XP_003083701.2">
    <property type="nucleotide sequence ID" value="XM_003083653.2"/>
</dbReference>
<dbReference type="GO" id="GO:0005794">
    <property type="term" value="C:Golgi apparatus"/>
    <property type="evidence" value="ECO:0007669"/>
    <property type="project" value="TreeGrafter"/>
</dbReference>
<dbReference type="GO" id="GO:0019706">
    <property type="term" value="F:protein-cysteine S-palmitoyltransferase activity"/>
    <property type="evidence" value="ECO:0007669"/>
    <property type="project" value="UniProtKB-EC"/>
</dbReference>
<evidence type="ECO:0000256" key="3">
    <source>
        <dbReference type="ARBA" id="ARBA00022679"/>
    </source>
</evidence>
<dbReference type="KEGG" id="ota:OT_ostta16g02280"/>
<evidence type="ECO:0000256" key="4">
    <source>
        <dbReference type="ARBA" id="ARBA00022692"/>
    </source>
</evidence>
<keyword evidence="6 8" id="KW-0472">Membrane</keyword>
<evidence type="ECO:0000256" key="6">
    <source>
        <dbReference type="ARBA" id="ARBA00023136"/>
    </source>
</evidence>
<dbReference type="GO" id="GO:0005783">
    <property type="term" value="C:endoplasmic reticulum"/>
    <property type="evidence" value="ECO:0007669"/>
    <property type="project" value="TreeGrafter"/>
</dbReference>
<feature type="transmembrane region" description="Helical" evidence="8">
    <location>
        <begin position="21"/>
        <end position="39"/>
    </location>
</feature>
<evidence type="ECO:0000256" key="9">
    <source>
        <dbReference type="SAM" id="MobiDB-lite"/>
    </source>
</evidence>
<dbReference type="PANTHER" id="PTHR22883">
    <property type="entry name" value="ZINC FINGER DHHC DOMAIN CONTAINING PROTEIN"/>
    <property type="match status" value="1"/>
</dbReference>
<dbReference type="InterPro" id="IPR001594">
    <property type="entry name" value="Palmitoyltrfase_DHHC"/>
</dbReference>
<proteinExistence type="inferred from homology"/>
<evidence type="ECO:0000256" key="2">
    <source>
        <dbReference type="ARBA" id="ARBA00008574"/>
    </source>
</evidence>
<protein>
    <recommendedName>
        <fullName evidence="8">S-acyltransferase</fullName>
        <ecNumber evidence="8">2.3.1.225</ecNumber>
    </recommendedName>
    <alternativeName>
        <fullName evidence="8">Palmitoyltransferase</fullName>
    </alternativeName>
</protein>
<gene>
    <name evidence="11" type="ORF">OT_ostta16g02280</name>
</gene>
<evidence type="ECO:0000313" key="12">
    <source>
        <dbReference type="Proteomes" id="UP000009170"/>
    </source>
</evidence>
<dbReference type="EMBL" id="CAID01000016">
    <property type="protein sequence ID" value="CEG00438.1"/>
    <property type="molecule type" value="Genomic_DNA"/>
</dbReference>
<keyword evidence="3 8" id="KW-0808">Transferase</keyword>
<comment type="domain">
    <text evidence="8">The DHHC domain is required for palmitoyltransferase activity.</text>
</comment>
<dbReference type="InterPro" id="IPR039859">
    <property type="entry name" value="PFA4/ZDH16/20/ERF2-like"/>
</dbReference>
<dbReference type="InParanoid" id="A0A096P921"/>
<feature type="transmembrane region" description="Helical" evidence="8">
    <location>
        <begin position="184"/>
        <end position="208"/>
    </location>
</feature>